<protein>
    <submittedName>
        <fullName evidence="1">Uncharacterized protein</fullName>
    </submittedName>
</protein>
<reference evidence="1 2" key="1">
    <citation type="journal article" date="2018" name="Sci. Rep.">
        <title>Genomic signatures of local adaptation to the degree of environmental predictability in rotifers.</title>
        <authorList>
            <person name="Franch-Gras L."/>
            <person name="Hahn C."/>
            <person name="Garcia-Roger E.M."/>
            <person name="Carmona M.J."/>
            <person name="Serra M."/>
            <person name="Gomez A."/>
        </authorList>
    </citation>
    <scope>NUCLEOTIDE SEQUENCE [LARGE SCALE GENOMIC DNA]</scope>
    <source>
        <strain evidence="1">HYR1</strain>
    </source>
</reference>
<proteinExistence type="predicted"/>
<dbReference type="EMBL" id="REGN01000247">
    <property type="protein sequence ID" value="RNA43250.1"/>
    <property type="molecule type" value="Genomic_DNA"/>
</dbReference>
<dbReference type="AlphaFoldDB" id="A0A3M7T606"/>
<organism evidence="1 2">
    <name type="scientific">Brachionus plicatilis</name>
    <name type="common">Marine rotifer</name>
    <name type="synonym">Brachionus muelleri</name>
    <dbReference type="NCBI Taxonomy" id="10195"/>
    <lineage>
        <taxon>Eukaryota</taxon>
        <taxon>Metazoa</taxon>
        <taxon>Spiralia</taxon>
        <taxon>Gnathifera</taxon>
        <taxon>Rotifera</taxon>
        <taxon>Eurotatoria</taxon>
        <taxon>Monogononta</taxon>
        <taxon>Pseudotrocha</taxon>
        <taxon>Ploima</taxon>
        <taxon>Brachionidae</taxon>
        <taxon>Brachionus</taxon>
    </lineage>
</organism>
<gene>
    <name evidence="1" type="ORF">BpHYR1_046517</name>
</gene>
<comment type="caution">
    <text evidence="1">The sequence shown here is derived from an EMBL/GenBank/DDBJ whole genome shotgun (WGS) entry which is preliminary data.</text>
</comment>
<keyword evidence="2" id="KW-1185">Reference proteome</keyword>
<name>A0A3M7T606_BRAPC</name>
<evidence type="ECO:0000313" key="2">
    <source>
        <dbReference type="Proteomes" id="UP000276133"/>
    </source>
</evidence>
<sequence>MPRMSAIPKFTKEFNLFVVKVKETDEQINKTKCPKFKYLNLIKNGQKRKAEILYHEKKESY</sequence>
<evidence type="ECO:0000313" key="1">
    <source>
        <dbReference type="EMBL" id="RNA43250.1"/>
    </source>
</evidence>
<accession>A0A3M7T606</accession>
<dbReference type="Proteomes" id="UP000276133">
    <property type="component" value="Unassembled WGS sequence"/>
</dbReference>